<proteinExistence type="predicted"/>
<dbReference type="OrthoDB" id="3230904at2759"/>
<accession>A0A9P6EKP3</accession>
<dbReference type="Proteomes" id="UP000807306">
    <property type="component" value="Unassembled WGS sequence"/>
</dbReference>
<reference evidence="2" key="1">
    <citation type="submission" date="2020-11" db="EMBL/GenBank/DDBJ databases">
        <authorList>
            <consortium name="DOE Joint Genome Institute"/>
            <person name="Ahrendt S."/>
            <person name="Riley R."/>
            <person name="Andreopoulos W."/>
            <person name="Labutti K."/>
            <person name="Pangilinan J."/>
            <person name="Ruiz-Duenas F.J."/>
            <person name="Barrasa J.M."/>
            <person name="Sanchez-Garcia M."/>
            <person name="Camarero S."/>
            <person name="Miyauchi S."/>
            <person name="Serrano A."/>
            <person name="Linde D."/>
            <person name="Babiker R."/>
            <person name="Drula E."/>
            <person name="Ayuso-Fernandez I."/>
            <person name="Pacheco R."/>
            <person name="Padilla G."/>
            <person name="Ferreira P."/>
            <person name="Barriuso J."/>
            <person name="Kellner H."/>
            <person name="Castanera R."/>
            <person name="Alfaro M."/>
            <person name="Ramirez L."/>
            <person name="Pisabarro A.G."/>
            <person name="Kuo A."/>
            <person name="Tritt A."/>
            <person name="Lipzen A."/>
            <person name="He G."/>
            <person name="Yan M."/>
            <person name="Ng V."/>
            <person name="Cullen D."/>
            <person name="Martin F."/>
            <person name="Rosso M.-N."/>
            <person name="Henrissat B."/>
            <person name="Hibbett D."/>
            <person name="Martinez A.T."/>
            <person name="Grigoriev I.V."/>
        </authorList>
    </citation>
    <scope>NUCLEOTIDE SEQUENCE</scope>
    <source>
        <strain evidence="2">CBS 506.95</strain>
    </source>
</reference>
<keyword evidence="3" id="KW-1185">Reference proteome</keyword>
<gene>
    <name evidence="2" type="ORF">CPB83DRAFT_891894</name>
</gene>
<name>A0A9P6EKP3_9AGAR</name>
<evidence type="ECO:0000256" key="1">
    <source>
        <dbReference type="SAM" id="MobiDB-lite"/>
    </source>
</evidence>
<feature type="region of interest" description="Disordered" evidence="1">
    <location>
        <begin position="44"/>
        <end position="104"/>
    </location>
</feature>
<sequence>MPFSFAKPATVPIASSIEPLAPKPLFGVGTPNPLFGEASQAPLMFGDSSETTSPLHVPAVAPPQSTPSPLGYNFGSSAPEKELEANNSIGVVQDPQTKMPEEVL</sequence>
<evidence type="ECO:0000313" key="2">
    <source>
        <dbReference type="EMBL" id="KAF9531548.1"/>
    </source>
</evidence>
<feature type="compositionally biased region" description="Polar residues" evidence="1">
    <location>
        <begin position="85"/>
        <end position="96"/>
    </location>
</feature>
<dbReference type="EMBL" id="MU157835">
    <property type="protein sequence ID" value="KAF9531548.1"/>
    <property type="molecule type" value="Genomic_DNA"/>
</dbReference>
<protein>
    <submittedName>
        <fullName evidence="2">Uncharacterized protein</fullName>
    </submittedName>
</protein>
<dbReference type="AlphaFoldDB" id="A0A9P6EKP3"/>
<evidence type="ECO:0000313" key="3">
    <source>
        <dbReference type="Proteomes" id="UP000807306"/>
    </source>
</evidence>
<organism evidence="2 3">
    <name type="scientific">Crepidotus variabilis</name>
    <dbReference type="NCBI Taxonomy" id="179855"/>
    <lineage>
        <taxon>Eukaryota</taxon>
        <taxon>Fungi</taxon>
        <taxon>Dikarya</taxon>
        <taxon>Basidiomycota</taxon>
        <taxon>Agaricomycotina</taxon>
        <taxon>Agaricomycetes</taxon>
        <taxon>Agaricomycetidae</taxon>
        <taxon>Agaricales</taxon>
        <taxon>Agaricineae</taxon>
        <taxon>Crepidotaceae</taxon>
        <taxon>Crepidotus</taxon>
    </lineage>
</organism>
<comment type="caution">
    <text evidence="2">The sequence shown here is derived from an EMBL/GenBank/DDBJ whole genome shotgun (WGS) entry which is preliminary data.</text>
</comment>